<keyword evidence="6" id="KW-0813">Transport</keyword>
<evidence type="ECO:0000256" key="17">
    <source>
        <dbReference type="ARBA" id="ARBA00049551"/>
    </source>
</evidence>
<evidence type="ECO:0000256" key="8">
    <source>
        <dbReference type="ARBA" id="ARBA00022692"/>
    </source>
</evidence>
<proteinExistence type="inferred from homology"/>
<feature type="domain" description="NADH:quinone oxidoreductase/Mrp antiporter transmembrane" evidence="19">
    <location>
        <begin position="87"/>
        <end position="281"/>
    </location>
</feature>
<feature type="transmembrane region" description="Helical" evidence="18">
    <location>
        <begin position="144"/>
        <end position="163"/>
    </location>
</feature>
<dbReference type="EC" id="7.1.1.2" evidence="4 18"/>
<keyword evidence="7 18" id="KW-0679">Respiratory chain</keyword>
<evidence type="ECO:0000256" key="6">
    <source>
        <dbReference type="ARBA" id="ARBA00022448"/>
    </source>
</evidence>
<evidence type="ECO:0000256" key="11">
    <source>
        <dbReference type="ARBA" id="ARBA00022982"/>
    </source>
</evidence>
<keyword evidence="15 18" id="KW-0496">Mitochondrion</keyword>
<evidence type="ECO:0000256" key="5">
    <source>
        <dbReference type="ARBA" id="ARBA00021008"/>
    </source>
</evidence>
<evidence type="ECO:0000256" key="10">
    <source>
        <dbReference type="ARBA" id="ARBA00022967"/>
    </source>
</evidence>
<feature type="transmembrane region" description="Helical" evidence="18">
    <location>
        <begin position="231"/>
        <end position="250"/>
    </location>
</feature>
<dbReference type="InterPro" id="IPR003917">
    <property type="entry name" value="NADH_UbQ_OxRdtase_chain2"/>
</dbReference>
<keyword evidence="13 18" id="KW-0520">NAD</keyword>
<keyword evidence="14 18" id="KW-0830">Ubiquinone</keyword>
<dbReference type="EMBL" id="MH714453">
    <property type="protein sequence ID" value="QFQ01304.1"/>
    <property type="molecule type" value="Genomic_DNA"/>
</dbReference>
<evidence type="ECO:0000259" key="19">
    <source>
        <dbReference type="Pfam" id="PF00361"/>
    </source>
</evidence>
<dbReference type="PANTHER" id="PTHR46552:SF1">
    <property type="entry name" value="NADH-UBIQUINONE OXIDOREDUCTASE CHAIN 2"/>
    <property type="match status" value="1"/>
</dbReference>
<reference evidence="20" key="1">
    <citation type="submission" date="2018-08" db="EMBL/GenBank/DDBJ databases">
        <authorList>
            <person name="Sun S.E."/>
            <person name="Sha Z."/>
        </authorList>
    </citation>
    <scope>NUCLEOTIDE SEQUENCE</scope>
</reference>
<dbReference type="Pfam" id="PF00361">
    <property type="entry name" value="Proton_antipo_M"/>
    <property type="match status" value="2"/>
</dbReference>
<feature type="transmembrane region" description="Helical" evidence="18">
    <location>
        <begin position="7"/>
        <end position="23"/>
    </location>
</feature>
<feature type="transmembrane region" description="Helical" evidence="18">
    <location>
        <begin position="58"/>
        <end position="82"/>
    </location>
</feature>
<feature type="transmembrane region" description="Helical" evidence="18">
    <location>
        <begin position="262"/>
        <end position="286"/>
    </location>
</feature>
<dbReference type="GO" id="GO:0005743">
    <property type="term" value="C:mitochondrial inner membrane"/>
    <property type="evidence" value="ECO:0007669"/>
    <property type="project" value="UniProtKB-SubCell"/>
</dbReference>
<name>A0A5P8DQT7_9EUCA</name>
<comment type="catalytic activity">
    <reaction evidence="17 18">
        <text>a ubiquinone + NADH + 5 H(+)(in) = a ubiquinol + NAD(+) + 4 H(+)(out)</text>
        <dbReference type="Rhea" id="RHEA:29091"/>
        <dbReference type="Rhea" id="RHEA-COMP:9565"/>
        <dbReference type="Rhea" id="RHEA-COMP:9566"/>
        <dbReference type="ChEBI" id="CHEBI:15378"/>
        <dbReference type="ChEBI" id="CHEBI:16389"/>
        <dbReference type="ChEBI" id="CHEBI:17976"/>
        <dbReference type="ChEBI" id="CHEBI:57540"/>
        <dbReference type="ChEBI" id="CHEBI:57945"/>
        <dbReference type="EC" id="7.1.1.2"/>
    </reaction>
</comment>
<dbReference type="PANTHER" id="PTHR46552">
    <property type="entry name" value="NADH-UBIQUINONE OXIDOREDUCTASE CHAIN 2"/>
    <property type="match status" value="1"/>
</dbReference>
<keyword evidence="8 18" id="KW-0812">Transmembrane</keyword>
<dbReference type="GO" id="GO:0006120">
    <property type="term" value="P:mitochondrial electron transport, NADH to ubiquinone"/>
    <property type="evidence" value="ECO:0007669"/>
    <property type="project" value="InterPro"/>
</dbReference>
<keyword evidence="12 18" id="KW-1133">Transmembrane helix</keyword>
<dbReference type="GO" id="GO:0008137">
    <property type="term" value="F:NADH dehydrogenase (ubiquinone) activity"/>
    <property type="evidence" value="ECO:0007669"/>
    <property type="project" value="UniProtKB-EC"/>
</dbReference>
<dbReference type="InterPro" id="IPR050175">
    <property type="entry name" value="Complex_I_Subunit_2"/>
</dbReference>
<sequence length="333" mass="36673">MLTLHPARLLFFCSLLLGTFIAFSSSSWFTAWLGLELNLLSFIPLISSKYNLYSSEAALKYFLIQALGSAIILASAPALLLLSLNPSVMILSALLLKMGAAPVHFWFPSVMQGIGWMQCVILMTIQKIAPMLMVSYLLTSGTTYIMFMSSVLSSLVGSLGGLNQTLLRKIMAYSSINHMAWMLAAVHISTPLWVNYFMIYSIVSSSVVSIMHSQQIFHFSQTSNLIHSSTLLKTTMFFSLLSLGGLPPFLGFLPKLTIIQSLVYSSSFIWLAALLLSALITLFYYLRLIMISLTLSSPKTKSSLSMPLSSLLSSITFINLAPLLAPLLTFLPF</sequence>
<keyword evidence="11 18" id="KW-0249">Electron transport</keyword>
<evidence type="ECO:0000256" key="2">
    <source>
        <dbReference type="ARBA" id="ARBA00004448"/>
    </source>
</evidence>
<comment type="function">
    <text evidence="1">Core subunit of the mitochondrial membrane respiratory chain NADH dehydrogenase (Complex I) that is believed to belong to the minimal assembly required for catalysis. Complex I functions in the transfer of electrons from NADH to the respiratory chain. The immediate electron acceptor for the enzyme is believed to be ubiquinone.</text>
</comment>
<evidence type="ECO:0000256" key="9">
    <source>
        <dbReference type="ARBA" id="ARBA00022792"/>
    </source>
</evidence>
<evidence type="ECO:0000256" key="18">
    <source>
        <dbReference type="RuleBase" id="RU003403"/>
    </source>
</evidence>
<evidence type="ECO:0000256" key="12">
    <source>
        <dbReference type="ARBA" id="ARBA00022989"/>
    </source>
</evidence>
<dbReference type="InterPro" id="IPR001750">
    <property type="entry name" value="ND/Mrp_TM"/>
</dbReference>
<evidence type="ECO:0000256" key="7">
    <source>
        <dbReference type="ARBA" id="ARBA00022660"/>
    </source>
</evidence>
<dbReference type="PRINTS" id="PR01436">
    <property type="entry name" value="NADHDHGNASE2"/>
</dbReference>
<keyword evidence="10 18" id="KW-1278">Translocase</keyword>
<evidence type="ECO:0000256" key="4">
    <source>
        <dbReference type="ARBA" id="ARBA00012944"/>
    </source>
</evidence>
<feature type="domain" description="NADH:quinone oxidoreductase/Mrp antiporter transmembrane" evidence="19">
    <location>
        <begin position="25"/>
        <end position="79"/>
    </location>
</feature>
<evidence type="ECO:0000256" key="14">
    <source>
        <dbReference type="ARBA" id="ARBA00023075"/>
    </source>
</evidence>
<protein>
    <recommendedName>
        <fullName evidence="5 18">NADH-ubiquinone oxidoreductase chain 2</fullName>
        <ecNumber evidence="4 18">7.1.1.2</ecNumber>
    </recommendedName>
</protein>
<evidence type="ECO:0000256" key="15">
    <source>
        <dbReference type="ARBA" id="ARBA00023128"/>
    </source>
</evidence>
<dbReference type="AlphaFoldDB" id="A0A5P8DQT7"/>
<geneLocation type="mitochondrion" evidence="20"/>
<evidence type="ECO:0000256" key="16">
    <source>
        <dbReference type="ARBA" id="ARBA00023136"/>
    </source>
</evidence>
<evidence type="ECO:0000256" key="3">
    <source>
        <dbReference type="ARBA" id="ARBA00007012"/>
    </source>
</evidence>
<organism evidence="20">
    <name type="scientific">Plesionika sindoi</name>
    <dbReference type="NCBI Taxonomy" id="1242005"/>
    <lineage>
        <taxon>Eukaryota</taxon>
        <taxon>Metazoa</taxon>
        <taxon>Ecdysozoa</taxon>
        <taxon>Arthropoda</taxon>
        <taxon>Crustacea</taxon>
        <taxon>Multicrustacea</taxon>
        <taxon>Malacostraca</taxon>
        <taxon>Eumalacostraca</taxon>
        <taxon>Eucarida</taxon>
        <taxon>Decapoda</taxon>
        <taxon>Pleocyemata</taxon>
        <taxon>Caridea</taxon>
        <taxon>Pandaloidea</taxon>
        <taxon>Pandalidae</taxon>
        <taxon>Plesionika</taxon>
    </lineage>
</organism>
<evidence type="ECO:0000256" key="13">
    <source>
        <dbReference type="ARBA" id="ARBA00023027"/>
    </source>
</evidence>
<feature type="transmembrane region" description="Helical" evidence="18">
    <location>
        <begin position="307"/>
        <end position="331"/>
    </location>
</feature>
<accession>A0A5P8DQT7</accession>
<evidence type="ECO:0000313" key="20">
    <source>
        <dbReference type="EMBL" id="QFQ01304.1"/>
    </source>
</evidence>
<comment type="subcellular location">
    <subcellularLocation>
        <location evidence="2 18">Mitochondrion inner membrane</location>
        <topology evidence="2 18">Multi-pass membrane protein</topology>
    </subcellularLocation>
</comment>
<evidence type="ECO:0000256" key="1">
    <source>
        <dbReference type="ARBA" id="ARBA00003257"/>
    </source>
</evidence>
<gene>
    <name evidence="20" type="primary">nad2</name>
</gene>
<keyword evidence="16 18" id="KW-0472">Membrane</keyword>
<comment type="similarity">
    <text evidence="3 18">Belongs to the complex I subunit 2 family.</text>
</comment>
<comment type="function">
    <text evidence="18">Core subunit of the mitochondrial membrane respiratory chain NADH dehydrogenase (Complex I) which catalyzes electron transfer from NADH through the respiratory chain, using ubiquinone as an electron acceptor. Essential for the catalytic activity and assembly of complex I.</text>
</comment>
<keyword evidence="9 18" id="KW-0999">Mitochondrion inner membrane</keyword>